<evidence type="ECO:0000313" key="1">
    <source>
        <dbReference type="EMBL" id="KAK5869141.1"/>
    </source>
</evidence>
<accession>A0AAN8ANF5</accession>
<dbReference type="AlphaFoldDB" id="A0AAN8ANF5"/>
<proteinExistence type="predicted"/>
<sequence>MDQGYFRVGGPSSRPRCIGPFIAPLSIFITAPLSQPISDQKAVTGASLHQSHAFLCGNIPTSQRLHPTLYNGCFFSTLTQWFEKKKTEKERVEEEKES</sequence>
<comment type="caution">
    <text evidence="1">The sequence shown here is derived from an EMBL/GenBank/DDBJ whole genome shotgun (WGS) entry which is preliminary data.</text>
</comment>
<organism evidence="1 2">
    <name type="scientific">Eleginops maclovinus</name>
    <name type="common">Patagonian blennie</name>
    <name type="synonym">Eleginus maclovinus</name>
    <dbReference type="NCBI Taxonomy" id="56733"/>
    <lineage>
        <taxon>Eukaryota</taxon>
        <taxon>Metazoa</taxon>
        <taxon>Chordata</taxon>
        <taxon>Craniata</taxon>
        <taxon>Vertebrata</taxon>
        <taxon>Euteleostomi</taxon>
        <taxon>Actinopterygii</taxon>
        <taxon>Neopterygii</taxon>
        <taxon>Teleostei</taxon>
        <taxon>Neoteleostei</taxon>
        <taxon>Acanthomorphata</taxon>
        <taxon>Eupercaria</taxon>
        <taxon>Perciformes</taxon>
        <taxon>Notothenioidei</taxon>
        <taxon>Eleginopidae</taxon>
        <taxon>Eleginops</taxon>
    </lineage>
</organism>
<keyword evidence="2" id="KW-1185">Reference proteome</keyword>
<name>A0AAN8ANF5_ELEMC</name>
<dbReference type="EMBL" id="JAUZQC010000007">
    <property type="protein sequence ID" value="KAK5869141.1"/>
    <property type="molecule type" value="Genomic_DNA"/>
</dbReference>
<protein>
    <submittedName>
        <fullName evidence="1">Uncharacterized protein</fullName>
    </submittedName>
</protein>
<dbReference type="Proteomes" id="UP001346869">
    <property type="component" value="Unassembled WGS sequence"/>
</dbReference>
<gene>
    <name evidence="1" type="ORF">PBY51_010095</name>
</gene>
<reference evidence="1 2" key="2">
    <citation type="journal article" date="2023" name="Mol. Biol. Evol.">
        <title>Genomics of Secondarily Temperate Adaptation in the Only Non-Antarctic Icefish.</title>
        <authorList>
            <person name="Rivera-Colon A.G."/>
            <person name="Rayamajhi N."/>
            <person name="Minhas B.F."/>
            <person name="Madrigal G."/>
            <person name="Bilyk K.T."/>
            <person name="Yoon V."/>
            <person name="Hune M."/>
            <person name="Gregory S."/>
            <person name="Cheng C.H.C."/>
            <person name="Catchen J.M."/>
        </authorList>
    </citation>
    <scope>NUCLEOTIDE SEQUENCE [LARGE SCALE GENOMIC DNA]</scope>
    <source>
        <strain evidence="1">JMC-PN-2008</strain>
    </source>
</reference>
<reference evidence="1 2" key="1">
    <citation type="journal article" date="2023" name="Genes (Basel)">
        <title>Chromosome-Level Genome Assembly and Circadian Gene Repertoire of the Patagonia Blennie Eleginops maclovinus-The Closest Ancestral Proxy of Antarctic Cryonotothenioids.</title>
        <authorList>
            <person name="Cheng C.C."/>
            <person name="Rivera-Colon A.G."/>
            <person name="Minhas B.F."/>
            <person name="Wilson L."/>
            <person name="Rayamajhi N."/>
            <person name="Vargas-Chacoff L."/>
            <person name="Catchen J.M."/>
        </authorList>
    </citation>
    <scope>NUCLEOTIDE SEQUENCE [LARGE SCALE GENOMIC DNA]</scope>
    <source>
        <strain evidence="1">JMC-PN-2008</strain>
    </source>
</reference>
<evidence type="ECO:0000313" key="2">
    <source>
        <dbReference type="Proteomes" id="UP001346869"/>
    </source>
</evidence>